<proteinExistence type="predicted"/>
<organism evidence="1 2">
    <name type="scientific">Aphidius gifuensis</name>
    <name type="common">Parasitoid wasp</name>
    <dbReference type="NCBI Taxonomy" id="684658"/>
    <lineage>
        <taxon>Eukaryota</taxon>
        <taxon>Metazoa</taxon>
        <taxon>Ecdysozoa</taxon>
        <taxon>Arthropoda</taxon>
        <taxon>Hexapoda</taxon>
        <taxon>Insecta</taxon>
        <taxon>Pterygota</taxon>
        <taxon>Neoptera</taxon>
        <taxon>Endopterygota</taxon>
        <taxon>Hymenoptera</taxon>
        <taxon>Apocrita</taxon>
        <taxon>Ichneumonoidea</taxon>
        <taxon>Braconidae</taxon>
        <taxon>Aphidiinae</taxon>
        <taxon>Aphidius</taxon>
    </lineage>
</organism>
<evidence type="ECO:0000313" key="1">
    <source>
        <dbReference type="EMBL" id="KAF7992119.1"/>
    </source>
</evidence>
<accession>A0A835CQT4</accession>
<reference evidence="1 2" key="1">
    <citation type="submission" date="2020-08" db="EMBL/GenBank/DDBJ databases">
        <title>Aphidius gifuensis genome sequencing and assembly.</title>
        <authorList>
            <person name="Du Z."/>
        </authorList>
    </citation>
    <scope>NUCLEOTIDE SEQUENCE [LARGE SCALE GENOMIC DNA]</scope>
    <source>
        <strain evidence="1">YNYX2018</strain>
        <tissue evidence="1">Adults</tissue>
    </source>
</reference>
<sequence>MHLIDQICCETNTLEDKYETGREILLSITINHDNITNFFAKIDEEYNHLSNIFNDQRDKGIENFIKLSKEQIVSEVNIQAHNLNKFSLDEQSKYEYFIRTNIQGKISTVNKNCSENNNSLNKILRCIDQYQYSKNKSNKVDDNYSTIKNTINDYNSILVSRIKDAENKFIAAKNKIISIEKIKNDEFIKRKSSISIPSTSSTNEIRCETDNLEDKFETGREIILSTSIHHENITSIFTKIDEEYDNLSNIFNDLNNKSINDFIDLSKKQIVMEVNNLAKTLNKFSIDEQSKYEDFVRTNTNTFKEKMPLFNNCLKNYNSLKKSLRCIDQHQITKNATDNEFYKNLKNLLDRYNTILIPKIKDIEKRFITAINEIIFIAKNTNDELINKKSSISLPSTSATNKNQEAEKIFYTCFYNNTRLDDVFECMGWLQPFDSIPKTLKLNYNEALKKFKNNKEFLSSRIFDCSYKSRDYFNQRLKHLNNQFDNCVQHQKSSDKCIEPTSDNFMPITLPPNTQIIELDFVTIKP</sequence>
<dbReference type="Proteomes" id="UP000639338">
    <property type="component" value="Unassembled WGS sequence"/>
</dbReference>
<keyword evidence="2" id="KW-1185">Reference proteome</keyword>
<dbReference type="EMBL" id="JACMRX010000003">
    <property type="protein sequence ID" value="KAF7992119.1"/>
    <property type="molecule type" value="Genomic_DNA"/>
</dbReference>
<gene>
    <name evidence="1" type="ORF">HCN44_001444</name>
</gene>
<name>A0A835CQT4_APHGI</name>
<protein>
    <submittedName>
        <fullName evidence="1">Uncharacterized protein</fullName>
    </submittedName>
</protein>
<dbReference type="AlphaFoldDB" id="A0A835CQT4"/>
<evidence type="ECO:0000313" key="2">
    <source>
        <dbReference type="Proteomes" id="UP000639338"/>
    </source>
</evidence>
<comment type="caution">
    <text evidence="1">The sequence shown here is derived from an EMBL/GenBank/DDBJ whole genome shotgun (WGS) entry which is preliminary data.</text>
</comment>